<feature type="region of interest" description="Disordered" evidence="1">
    <location>
        <begin position="1"/>
        <end position="30"/>
    </location>
</feature>
<accession>A0A0J7YN01</accession>
<evidence type="ECO:0000256" key="1">
    <source>
        <dbReference type="SAM" id="MobiDB-lite"/>
    </source>
</evidence>
<dbReference type="Proteomes" id="UP000035740">
    <property type="component" value="Unassembled WGS sequence"/>
</dbReference>
<organism evidence="2 3">
    <name type="scientific">Beta vulgaris subsp. vulgaris</name>
    <name type="common">Beet</name>
    <dbReference type="NCBI Taxonomy" id="3555"/>
    <lineage>
        <taxon>Eukaryota</taxon>
        <taxon>Viridiplantae</taxon>
        <taxon>Streptophyta</taxon>
        <taxon>Embryophyta</taxon>
        <taxon>Tracheophyta</taxon>
        <taxon>Spermatophyta</taxon>
        <taxon>Magnoliopsida</taxon>
        <taxon>eudicotyledons</taxon>
        <taxon>Gunneridae</taxon>
        <taxon>Pentapetalae</taxon>
        <taxon>Caryophyllales</taxon>
        <taxon>Chenopodiaceae</taxon>
        <taxon>Betoideae</taxon>
        <taxon>Beta</taxon>
    </lineage>
</organism>
<evidence type="ECO:0000313" key="3">
    <source>
        <dbReference type="Proteomes" id="UP000035740"/>
    </source>
</evidence>
<evidence type="ECO:0000313" key="2">
    <source>
        <dbReference type="EMBL" id="KMS64972.1"/>
    </source>
</evidence>
<keyword evidence="3" id="KW-1185">Reference proteome</keyword>
<dbReference type="EMBL" id="KQ117356">
    <property type="protein sequence ID" value="KMS64972.1"/>
    <property type="molecule type" value="Genomic_DNA"/>
</dbReference>
<sequence length="87" mass="9935">NKANANDCPPSYAQQYNNDAPESSYNKANANDCQPQYAQVYKGDAPEMSYKRANVYETYSSRSYKPKAKKSCWGSLFCQKSKKQEKE</sequence>
<reference evidence="2 3" key="1">
    <citation type="journal article" date="2014" name="Nature">
        <title>The genome of the recently domesticated crop plant sugar beet (Beta vulgaris).</title>
        <authorList>
            <person name="Dohm J.C."/>
            <person name="Minoche A.E."/>
            <person name="Holtgrawe D."/>
            <person name="Capella-Gutierrez S."/>
            <person name="Zakrzewski F."/>
            <person name="Tafer H."/>
            <person name="Rupp O."/>
            <person name="Sorensen T.R."/>
            <person name="Stracke R."/>
            <person name="Reinhardt R."/>
            <person name="Goesmann A."/>
            <person name="Kraft T."/>
            <person name="Schulz B."/>
            <person name="Stadler P.F."/>
            <person name="Schmidt T."/>
            <person name="Gabaldon T."/>
            <person name="Lehrach H."/>
            <person name="Weisshaar B."/>
            <person name="Himmelbauer H."/>
        </authorList>
    </citation>
    <scope>NUCLEOTIDE SEQUENCE [LARGE SCALE GENOMIC DNA]</scope>
    <source>
        <tissue evidence="2">Taproot</tissue>
    </source>
</reference>
<protein>
    <submittedName>
        <fullName evidence="2">Uncharacterized protein</fullName>
    </submittedName>
</protein>
<feature type="non-terminal residue" evidence="2">
    <location>
        <position position="1"/>
    </location>
</feature>
<dbReference type="AlphaFoldDB" id="A0A0J7YN01"/>
<gene>
    <name evidence="2" type="ORF">BVRB_040750</name>
</gene>
<dbReference type="Gramene" id="KMS64972">
    <property type="protein sequence ID" value="KMS64972"/>
    <property type="gene ID" value="BVRB_040750"/>
</dbReference>
<feature type="compositionally biased region" description="Polar residues" evidence="1">
    <location>
        <begin position="12"/>
        <end position="30"/>
    </location>
</feature>
<feature type="non-terminal residue" evidence="2">
    <location>
        <position position="87"/>
    </location>
</feature>
<name>A0A0J7YN01_BETVV</name>
<proteinExistence type="predicted"/>